<dbReference type="Proteomes" id="UP001590950">
    <property type="component" value="Unassembled WGS sequence"/>
</dbReference>
<evidence type="ECO:0000313" key="5">
    <source>
        <dbReference type="Proteomes" id="UP001590950"/>
    </source>
</evidence>
<feature type="signal peptide" evidence="2">
    <location>
        <begin position="1"/>
        <end position="18"/>
    </location>
</feature>
<keyword evidence="2" id="KW-0732">Signal</keyword>
<proteinExistence type="predicted"/>
<dbReference type="InterPro" id="IPR055343">
    <property type="entry name" value="CREG_beta-barrel"/>
</dbReference>
<feature type="chain" id="PRO_5045168629" description="CREG-like beta-barrel domain-containing protein" evidence="2">
    <location>
        <begin position="19"/>
        <end position="273"/>
    </location>
</feature>
<dbReference type="Pfam" id="PF13883">
    <property type="entry name" value="CREG_beta-barrel"/>
    <property type="match status" value="1"/>
</dbReference>
<evidence type="ECO:0000256" key="2">
    <source>
        <dbReference type="SAM" id="SignalP"/>
    </source>
</evidence>
<dbReference type="Gene3D" id="2.30.110.10">
    <property type="entry name" value="Electron Transport, Fmn-binding Protein, Chain A"/>
    <property type="match status" value="1"/>
</dbReference>
<feature type="region of interest" description="Disordered" evidence="1">
    <location>
        <begin position="68"/>
        <end position="90"/>
    </location>
</feature>
<dbReference type="PANTHER" id="PTHR37273:SF1">
    <property type="entry name" value="ADL397C-AP"/>
    <property type="match status" value="1"/>
</dbReference>
<evidence type="ECO:0000313" key="4">
    <source>
        <dbReference type="EMBL" id="KAL2042694.1"/>
    </source>
</evidence>
<dbReference type="EMBL" id="JBEFKJ010000013">
    <property type="protein sequence ID" value="KAL2042694.1"/>
    <property type="molecule type" value="Genomic_DNA"/>
</dbReference>
<reference evidence="4 5" key="1">
    <citation type="submission" date="2024-09" db="EMBL/GenBank/DDBJ databases">
        <title>Rethinking Asexuality: The Enigmatic Case of Functional Sexual Genes in Lepraria (Stereocaulaceae).</title>
        <authorList>
            <person name="Doellman M."/>
            <person name="Sun Y."/>
            <person name="Barcenas-Pena A."/>
            <person name="Lumbsch H.T."/>
            <person name="Grewe F."/>
        </authorList>
    </citation>
    <scope>NUCLEOTIDE SEQUENCE [LARGE SCALE GENOMIC DNA]</scope>
    <source>
        <strain evidence="4 5">Mercado 3170</strain>
    </source>
</reference>
<evidence type="ECO:0000256" key="1">
    <source>
        <dbReference type="SAM" id="MobiDB-lite"/>
    </source>
</evidence>
<protein>
    <recommendedName>
        <fullName evidence="3">CREG-like beta-barrel domain-containing protein</fullName>
    </recommendedName>
</protein>
<comment type="caution">
    <text evidence="4">The sequence shown here is derived from an EMBL/GenBank/DDBJ whole genome shotgun (WGS) entry which is preliminary data.</text>
</comment>
<accession>A0ABR4AD98</accession>
<gene>
    <name evidence="4" type="ORF">N7G274_004453</name>
</gene>
<sequence>MLLPIALLSLLHLATTTALPPQHIFTNPPPSNKTYKIPTIHESAILARRILNLSSIATLSTVFPTTQKAQAPTTHSQQAPISQDPSALWSTPSDLSGAPIGLMDYYASCFPQASNPTILAISIATTFRNSYSGSNVTLSLRHHPPPGAPPSDDIYTYSPANMPRFSLIGYIEEIPIEEVMELGVWVCFLDRHPDAEAWFPGNEIHESRWVRLVVREVYWIGGFGDRAYIGWIPEHEWRGVKDEEIEKARLVGEEGYEAYVASRVLDEVEFDEM</sequence>
<feature type="domain" description="CREG-like beta-barrel" evidence="3">
    <location>
        <begin position="38"/>
        <end position="237"/>
    </location>
</feature>
<name>A0ABR4AD98_9LECA</name>
<organism evidence="4 5">
    <name type="scientific">Stereocaulon virgatum</name>
    <dbReference type="NCBI Taxonomy" id="373712"/>
    <lineage>
        <taxon>Eukaryota</taxon>
        <taxon>Fungi</taxon>
        <taxon>Dikarya</taxon>
        <taxon>Ascomycota</taxon>
        <taxon>Pezizomycotina</taxon>
        <taxon>Lecanoromycetes</taxon>
        <taxon>OSLEUM clade</taxon>
        <taxon>Lecanoromycetidae</taxon>
        <taxon>Lecanorales</taxon>
        <taxon>Lecanorineae</taxon>
        <taxon>Stereocaulaceae</taxon>
        <taxon>Stereocaulon</taxon>
    </lineage>
</organism>
<keyword evidence="5" id="KW-1185">Reference proteome</keyword>
<evidence type="ECO:0000259" key="3">
    <source>
        <dbReference type="Pfam" id="PF13883"/>
    </source>
</evidence>
<dbReference type="PANTHER" id="PTHR37273">
    <property type="entry name" value="CHROMOSOME 8, WHOLE GENOME SHOTGUN SEQUENCE"/>
    <property type="match status" value="1"/>
</dbReference>
<dbReference type="InterPro" id="IPR012349">
    <property type="entry name" value="Split_barrel_FMN-bd"/>
</dbReference>
<dbReference type="SUPFAM" id="SSF50475">
    <property type="entry name" value="FMN-binding split barrel"/>
    <property type="match status" value="1"/>
</dbReference>